<accession>J4IC53</accession>
<feature type="signal peptide" evidence="1">
    <location>
        <begin position="1"/>
        <end position="20"/>
    </location>
</feature>
<evidence type="ECO:0000313" key="2">
    <source>
        <dbReference type="EMBL" id="CCM05811.1"/>
    </source>
</evidence>
<dbReference type="STRING" id="599839.J4IC53"/>
<dbReference type="EMBL" id="HE797207">
    <property type="protein sequence ID" value="CCM05811.1"/>
    <property type="molecule type" value="Genomic_DNA"/>
</dbReference>
<keyword evidence="1" id="KW-0732">Signal</keyword>
<keyword evidence="3" id="KW-1185">Reference proteome</keyword>
<dbReference type="CDD" id="cd22191">
    <property type="entry name" value="DPBB_RlpA_EXP_N-like"/>
    <property type="match status" value="1"/>
</dbReference>
<gene>
    <name evidence="2" type="ORF">FIBRA_08045</name>
</gene>
<proteinExistence type="predicted"/>
<reference evidence="2 3" key="1">
    <citation type="journal article" date="2012" name="Appl. Environ. Microbiol.">
        <title>Short-read sequencing for genomic analysis of the brown rot fungus Fibroporia radiculosa.</title>
        <authorList>
            <person name="Tang J.D."/>
            <person name="Perkins A.D."/>
            <person name="Sonstegard T.S."/>
            <person name="Schroeder S.G."/>
            <person name="Burgess S.C."/>
            <person name="Diehl S.V."/>
        </authorList>
    </citation>
    <scope>NUCLEOTIDE SEQUENCE [LARGE SCALE GENOMIC DNA]</scope>
    <source>
        <strain evidence="2 3">TFFH 294</strain>
    </source>
</reference>
<evidence type="ECO:0000256" key="1">
    <source>
        <dbReference type="SAM" id="SignalP"/>
    </source>
</evidence>
<dbReference type="AlphaFoldDB" id="J4IC53"/>
<dbReference type="HOGENOM" id="CLU_047639_6_0_1"/>
<dbReference type="InterPro" id="IPR036908">
    <property type="entry name" value="RlpA-like_sf"/>
</dbReference>
<dbReference type="Proteomes" id="UP000006352">
    <property type="component" value="Unassembled WGS sequence"/>
</dbReference>
<organism evidence="2 3">
    <name type="scientific">Fibroporia radiculosa</name>
    <dbReference type="NCBI Taxonomy" id="599839"/>
    <lineage>
        <taxon>Eukaryota</taxon>
        <taxon>Fungi</taxon>
        <taxon>Dikarya</taxon>
        <taxon>Basidiomycota</taxon>
        <taxon>Agaricomycotina</taxon>
        <taxon>Agaricomycetes</taxon>
        <taxon>Polyporales</taxon>
        <taxon>Fibroporiaceae</taxon>
        <taxon>Fibroporia</taxon>
    </lineage>
</organism>
<evidence type="ECO:0000313" key="3">
    <source>
        <dbReference type="Proteomes" id="UP000006352"/>
    </source>
</evidence>
<name>J4IC53_9APHY</name>
<sequence length="97" mass="10859">MVRFALLSAALVAILPVAFASPVADEATLDKRVTHEGWWMEITYNGITQYGKTRDECEACGEYDIDLSPSLFEGFADLSVGKLEGVEWHFMNKDWSP</sequence>
<protein>
    <submittedName>
        <fullName evidence="2">Uncharacterized protein</fullName>
    </submittedName>
</protein>
<dbReference type="GeneID" id="24100722"/>
<dbReference type="RefSeq" id="XP_012185094.1">
    <property type="nucleotide sequence ID" value="XM_012329704.1"/>
</dbReference>
<dbReference type="OrthoDB" id="623670at2759"/>
<feature type="chain" id="PRO_5003778522" evidence="1">
    <location>
        <begin position="21"/>
        <end position="97"/>
    </location>
</feature>
<dbReference type="SUPFAM" id="SSF50685">
    <property type="entry name" value="Barwin-like endoglucanases"/>
    <property type="match status" value="1"/>
</dbReference>
<dbReference type="Gene3D" id="2.40.40.10">
    <property type="entry name" value="RlpA-like domain"/>
    <property type="match status" value="1"/>
</dbReference>
<dbReference type="InParanoid" id="J4IC53"/>